<dbReference type="Proteomes" id="UP000664859">
    <property type="component" value="Unassembled WGS sequence"/>
</dbReference>
<organism evidence="1 2">
    <name type="scientific">Tribonema minus</name>
    <dbReference type="NCBI Taxonomy" id="303371"/>
    <lineage>
        <taxon>Eukaryota</taxon>
        <taxon>Sar</taxon>
        <taxon>Stramenopiles</taxon>
        <taxon>Ochrophyta</taxon>
        <taxon>PX clade</taxon>
        <taxon>Xanthophyceae</taxon>
        <taxon>Tribonematales</taxon>
        <taxon>Tribonemataceae</taxon>
        <taxon>Tribonema</taxon>
    </lineage>
</organism>
<evidence type="ECO:0000313" key="1">
    <source>
        <dbReference type="EMBL" id="KAG5186412.1"/>
    </source>
</evidence>
<reference evidence="1" key="1">
    <citation type="submission" date="2021-02" db="EMBL/GenBank/DDBJ databases">
        <title>First Annotated Genome of the Yellow-green Alga Tribonema minus.</title>
        <authorList>
            <person name="Mahan K.M."/>
        </authorList>
    </citation>
    <scope>NUCLEOTIDE SEQUENCE</scope>
    <source>
        <strain evidence="1">UTEX B ZZ1240</strain>
    </source>
</reference>
<proteinExistence type="predicted"/>
<evidence type="ECO:0000313" key="2">
    <source>
        <dbReference type="Proteomes" id="UP000664859"/>
    </source>
</evidence>
<name>A0A835Z667_9STRA</name>
<dbReference type="EMBL" id="JAFCMP010000112">
    <property type="protein sequence ID" value="KAG5186412.1"/>
    <property type="molecule type" value="Genomic_DNA"/>
</dbReference>
<accession>A0A835Z667</accession>
<comment type="caution">
    <text evidence="1">The sequence shown here is derived from an EMBL/GenBank/DDBJ whole genome shotgun (WGS) entry which is preliminary data.</text>
</comment>
<keyword evidence="2" id="KW-1185">Reference proteome</keyword>
<dbReference type="AlphaFoldDB" id="A0A835Z667"/>
<gene>
    <name evidence="1" type="ORF">JKP88DRAFT_241021</name>
</gene>
<sequence>MAISMECMSLQDLHKMVGLSSAGCQTAMAETFRRARHHMIETDGPSGAGGLWRDCHPANFSAMLKDRCVLCRRGGRGGTRILPTWGLYAHQPCVDKITKAWSRVRAPVREIITYELPRQVFARSCGAPPRDDRVLVKPHRLLPSCPSMQDLEIEHRDTIAATRPHDYMAIFQGFREGFASRTGYASWDALRSAVPGFVTTFTTSGGPTPDDLQLVREFVTWSPRVPEPLWKWCFINEQLHIFPPNEWVALLREAPAGFAKWVGEVERWSQYANFVQVRSLLAVYVVLSDDAEALVTLQKAPARHVPNTFLVELAGMDTERASARLLAHMAEKRHEEM</sequence>
<protein>
    <submittedName>
        <fullName evidence="1">Uncharacterized protein</fullName>
    </submittedName>
</protein>